<keyword evidence="5" id="KW-0584">Phenylalanine biosynthesis</keyword>
<keyword evidence="6" id="KW-0456">Lyase</keyword>
<keyword evidence="4" id="KW-0057">Aromatic amino acid biosynthesis</keyword>
<evidence type="ECO:0000256" key="7">
    <source>
        <dbReference type="ARBA" id="ARBA00047848"/>
    </source>
</evidence>
<gene>
    <name evidence="11" type="primary">pheA</name>
    <name evidence="11" type="ORF">TMPK1_16030</name>
</gene>
<evidence type="ECO:0000256" key="6">
    <source>
        <dbReference type="ARBA" id="ARBA00023239"/>
    </source>
</evidence>
<dbReference type="PIRSF" id="PIRSF001500">
    <property type="entry name" value="Chor_mut_pdt_Ppr"/>
    <property type="match status" value="1"/>
</dbReference>
<dbReference type="PROSITE" id="PS00857">
    <property type="entry name" value="PREPHENATE_DEHYDR_1"/>
    <property type="match status" value="1"/>
</dbReference>
<dbReference type="InterPro" id="IPR018528">
    <property type="entry name" value="Preph_deHydtase_CS"/>
</dbReference>
<dbReference type="InterPro" id="IPR008242">
    <property type="entry name" value="Chor_mutase/pphenate_deHydtase"/>
</dbReference>
<dbReference type="Pfam" id="PF00800">
    <property type="entry name" value="PDT"/>
    <property type="match status" value="1"/>
</dbReference>
<dbReference type="PANTHER" id="PTHR21022">
    <property type="entry name" value="PREPHENATE DEHYDRATASE P PROTEIN"/>
    <property type="match status" value="1"/>
</dbReference>
<accession>A0A8S8XDM6</accession>
<evidence type="ECO:0000256" key="4">
    <source>
        <dbReference type="ARBA" id="ARBA00023141"/>
    </source>
</evidence>
<sequence>MSNIVAYQGEPGANSDLACRKVLPGWTTLPCASFEEAFAAVAEGRAQRAMIPVENSIAGRVADVHHLLPRGGLHIIGEHFQAVHHCILGLPGTKLSELREVHSHVQALGQCRETLRKLGVKPVVHADTAGAAADVAKRGDKTIGAIASELAAEIYGLDILQKNAEDVAHNTTRFLVMQVDPAAQPPLPSAGGDAVMTSFLFRVRSIPAALYKALGGFATNGVNLVKLESYMVDGKFQAAQFYVDAEGHPNERNFALALDELRFFAEEVKVLGTYPASPFRRSESQR</sequence>
<dbReference type="GO" id="GO:0009094">
    <property type="term" value="P:L-phenylalanine biosynthetic process"/>
    <property type="evidence" value="ECO:0007669"/>
    <property type="project" value="UniProtKB-KW"/>
</dbReference>
<dbReference type="SUPFAM" id="SSF53850">
    <property type="entry name" value="Periplasmic binding protein-like II"/>
    <property type="match status" value="1"/>
</dbReference>
<organism evidence="11 12">
    <name type="scientific">Roseiterribacter gracilis</name>
    <dbReference type="NCBI Taxonomy" id="2812848"/>
    <lineage>
        <taxon>Bacteria</taxon>
        <taxon>Pseudomonadati</taxon>
        <taxon>Pseudomonadota</taxon>
        <taxon>Alphaproteobacteria</taxon>
        <taxon>Rhodospirillales</taxon>
        <taxon>Roseiterribacteraceae</taxon>
        <taxon>Roseiterribacter</taxon>
    </lineage>
</organism>
<dbReference type="PROSITE" id="PS51671">
    <property type="entry name" value="ACT"/>
    <property type="match status" value="1"/>
</dbReference>
<evidence type="ECO:0000256" key="5">
    <source>
        <dbReference type="ARBA" id="ARBA00023222"/>
    </source>
</evidence>
<dbReference type="Gene3D" id="3.30.70.260">
    <property type="match status" value="1"/>
</dbReference>
<evidence type="ECO:0000256" key="1">
    <source>
        <dbReference type="ARBA" id="ARBA00004741"/>
    </source>
</evidence>
<dbReference type="SUPFAM" id="SSF55021">
    <property type="entry name" value="ACT-like"/>
    <property type="match status" value="1"/>
</dbReference>
<dbReference type="InterPro" id="IPR002912">
    <property type="entry name" value="ACT_dom"/>
</dbReference>
<comment type="pathway">
    <text evidence="1">Amino-acid biosynthesis; L-phenylalanine biosynthesis; phenylpyruvate from prephenate: step 1/1.</text>
</comment>
<dbReference type="CDD" id="cd04905">
    <property type="entry name" value="ACT_CM-PDT"/>
    <property type="match status" value="1"/>
</dbReference>
<dbReference type="PANTHER" id="PTHR21022:SF19">
    <property type="entry name" value="PREPHENATE DEHYDRATASE-RELATED"/>
    <property type="match status" value="1"/>
</dbReference>
<dbReference type="RefSeq" id="WP_420242472.1">
    <property type="nucleotide sequence ID" value="NZ_BOPV01000001.1"/>
</dbReference>
<feature type="domain" description="ACT" evidence="10">
    <location>
        <begin position="198"/>
        <end position="275"/>
    </location>
</feature>
<dbReference type="NCBIfam" id="NF008866">
    <property type="entry name" value="PRK11899.1"/>
    <property type="match status" value="1"/>
</dbReference>
<dbReference type="Gene3D" id="3.40.190.10">
    <property type="entry name" value="Periplasmic binding protein-like II"/>
    <property type="match status" value="2"/>
</dbReference>
<dbReference type="InterPro" id="IPR045865">
    <property type="entry name" value="ACT-like_dom_sf"/>
</dbReference>
<dbReference type="AlphaFoldDB" id="A0A8S8XDM6"/>
<evidence type="ECO:0000259" key="10">
    <source>
        <dbReference type="PROSITE" id="PS51671"/>
    </source>
</evidence>
<evidence type="ECO:0000256" key="8">
    <source>
        <dbReference type="PIRSR" id="PIRSR001500-2"/>
    </source>
</evidence>
<dbReference type="EMBL" id="BOPV01000001">
    <property type="protein sequence ID" value="GIL39366.1"/>
    <property type="molecule type" value="Genomic_DNA"/>
</dbReference>
<dbReference type="Proteomes" id="UP000681075">
    <property type="component" value="Unassembled WGS sequence"/>
</dbReference>
<evidence type="ECO:0000259" key="9">
    <source>
        <dbReference type="PROSITE" id="PS51171"/>
    </source>
</evidence>
<protein>
    <recommendedName>
        <fullName evidence="2">prephenate dehydratase</fullName>
        <ecNumber evidence="2">4.2.1.51</ecNumber>
    </recommendedName>
</protein>
<dbReference type="GO" id="GO:0005737">
    <property type="term" value="C:cytoplasm"/>
    <property type="evidence" value="ECO:0007669"/>
    <property type="project" value="TreeGrafter"/>
</dbReference>
<evidence type="ECO:0000256" key="3">
    <source>
        <dbReference type="ARBA" id="ARBA00022605"/>
    </source>
</evidence>
<dbReference type="CDD" id="cd13631">
    <property type="entry name" value="PBP2_Ct-PDT_like"/>
    <property type="match status" value="1"/>
</dbReference>
<dbReference type="InterPro" id="IPR001086">
    <property type="entry name" value="Preph_deHydtase"/>
</dbReference>
<keyword evidence="3" id="KW-0028">Amino-acid biosynthesis</keyword>
<proteinExistence type="predicted"/>
<dbReference type="GO" id="GO:0004664">
    <property type="term" value="F:prephenate dehydratase activity"/>
    <property type="evidence" value="ECO:0007669"/>
    <property type="project" value="UniProtKB-EC"/>
</dbReference>
<comment type="caution">
    <text evidence="11">The sequence shown here is derived from an EMBL/GenBank/DDBJ whole genome shotgun (WGS) entry which is preliminary data.</text>
</comment>
<feature type="site" description="Essential for prephenate dehydratase activity" evidence="8">
    <location>
        <position position="172"/>
    </location>
</feature>
<reference evidence="11" key="1">
    <citation type="submission" date="2021-02" db="EMBL/GenBank/DDBJ databases">
        <title>Genome sequence of Rhodospirillales sp. strain TMPK1 isolated from soil.</title>
        <authorList>
            <person name="Nakai R."/>
            <person name="Kusada H."/>
            <person name="Tamaki H."/>
        </authorList>
    </citation>
    <scope>NUCLEOTIDE SEQUENCE</scope>
    <source>
        <strain evidence="11">TMPK1</strain>
    </source>
</reference>
<evidence type="ECO:0000256" key="2">
    <source>
        <dbReference type="ARBA" id="ARBA00013147"/>
    </source>
</evidence>
<comment type="catalytic activity">
    <reaction evidence="7">
        <text>prephenate + H(+) = 3-phenylpyruvate + CO2 + H2O</text>
        <dbReference type="Rhea" id="RHEA:21648"/>
        <dbReference type="ChEBI" id="CHEBI:15377"/>
        <dbReference type="ChEBI" id="CHEBI:15378"/>
        <dbReference type="ChEBI" id="CHEBI:16526"/>
        <dbReference type="ChEBI" id="CHEBI:18005"/>
        <dbReference type="ChEBI" id="CHEBI:29934"/>
        <dbReference type="EC" id="4.2.1.51"/>
    </reaction>
</comment>
<evidence type="ECO:0000313" key="11">
    <source>
        <dbReference type="EMBL" id="GIL39366.1"/>
    </source>
</evidence>
<dbReference type="PROSITE" id="PS51171">
    <property type="entry name" value="PREPHENATE_DEHYDR_3"/>
    <property type="match status" value="1"/>
</dbReference>
<keyword evidence="12" id="KW-1185">Reference proteome</keyword>
<name>A0A8S8XDM6_9PROT</name>
<dbReference type="EC" id="4.2.1.51" evidence="2"/>
<feature type="domain" description="Prephenate dehydratase" evidence="9">
    <location>
        <begin position="4"/>
        <end position="179"/>
    </location>
</feature>
<evidence type="ECO:0000313" key="12">
    <source>
        <dbReference type="Proteomes" id="UP000681075"/>
    </source>
</evidence>